<dbReference type="GO" id="GO:0005886">
    <property type="term" value="C:plasma membrane"/>
    <property type="evidence" value="ECO:0007669"/>
    <property type="project" value="UniProtKB-SubCell"/>
</dbReference>
<dbReference type="GO" id="GO:0005525">
    <property type="term" value="F:GTP binding"/>
    <property type="evidence" value="ECO:0007669"/>
    <property type="project" value="UniProtKB-KW"/>
</dbReference>
<dbReference type="EMBL" id="HBKR01027450">
    <property type="protein sequence ID" value="CAE2320764.1"/>
    <property type="molecule type" value="Transcribed_RNA"/>
</dbReference>
<accession>A0A6U3BJV0</accession>
<dbReference type="SMART" id="SM00173">
    <property type="entry name" value="RAS"/>
    <property type="match status" value="1"/>
</dbReference>
<dbReference type="InterPro" id="IPR027417">
    <property type="entry name" value="P-loop_NTPase"/>
</dbReference>
<dbReference type="PANTHER" id="PTHR24072">
    <property type="entry name" value="RHO FAMILY GTPASE"/>
    <property type="match status" value="1"/>
</dbReference>
<keyword evidence="8" id="KW-0449">Lipoprotein</keyword>
<evidence type="ECO:0000256" key="4">
    <source>
        <dbReference type="ARBA" id="ARBA00022481"/>
    </source>
</evidence>
<organism evidence="10">
    <name type="scientific">Paramoeba aestuarina</name>
    <dbReference type="NCBI Taxonomy" id="180227"/>
    <lineage>
        <taxon>Eukaryota</taxon>
        <taxon>Amoebozoa</taxon>
        <taxon>Discosea</taxon>
        <taxon>Flabellinia</taxon>
        <taxon>Dactylopodida</taxon>
        <taxon>Paramoebidae</taxon>
        <taxon>Paramoeba</taxon>
    </lineage>
</organism>
<dbReference type="InterPro" id="IPR005225">
    <property type="entry name" value="Small_GTP-bd"/>
</dbReference>
<evidence type="ECO:0000256" key="7">
    <source>
        <dbReference type="ARBA" id="ARBA00023136"/>
    </source>
</evidence>
<evidence type="ECO:0000256" key="3">
    <source>
        <dbReference type="ARBA" id="ARBA00022475"/>
    </source>
</evidence>
<name>A0A6U3BJV0_9EUKA</name>
<dbReference type="Pfam" id="PF00071">
    <property type="entry name" value="Ras"/>
    <property type="match status" value="1"/>
</dbReference>
<evidence type="ECO:0000313" key="10">
    <source>
        <dbReference type="EMBL" id="CAE2320763.1"/>
    </source>
</evidence>
<evidence type="ECO:0000256" key="9">
    <source>
        <dbReference type="ARBA" id="ARBA00023289"/>
    </source>
</evidence>
<keyword evidence="9" id="KW-0636">Prenylation</keyword>
<evidence type="ECO:0000256" key="5">
    <source>
        <dbReference type="ARBA" id="ARBA00022741"/>
    </source>
</evidence>
<dbReference type="NCBIfam" id="TIGR00231">
    <property type="entry name" value="small_GTP"/>
    <property type="match status" value="1"/>
</dbReference>
<dbReference type="CDD" id="cd00157">
    <property type="entry name" value="Rho"/>
    <property type="match status" value="1"/>
</dbReference>
<dbReference type="InterPro" id="IPR003578">
    <property type="entry name" value="Small_GTPase_Rho"/>
</dbReference>
<keyword evidence="5" id="KW-0547">Nucleotide-binding</keyword>
<dbReference type="AlphaFoldDB" id="A0A6U3BJV0"/>
<evidence type="ECO:0000256" key="2">
    <source>
        <dbReference type="ARBA" id="ARBA00010142"/>
    </source>
</evidence>
<dbReference type="EMBL" id="HBKR01027449">
    <property type="protein sequence ID" value="CAE2320763.1"/>
    <property type="molecule type" value="Transcribed_RNA"/>
</dbReference>
<keyword evidence="6" id="KW-0342">GTP-binding</keyword>
<dbReference type="FunFam" id="3.40.50.300:FF:000983">
    <property type="entry name" value="Rho family GTPase"/>
    <property type="match status" value="1"/>
</dbReference>
<keyword evidence="4" id="KW-0488">Methylation</keyword>
<dbReference type="SUPFAM" id="SSF52540">
    <property type="entry name" value="P-loop containing nucleoside triphosphate hydrolases"/>
    <property type="match status" value="1"/>
</dbReference>
<dbReference type="SMART" id="SM00174">
    <property type="entry name" value="RHO"/>
    <property type="match status" value="1"/>
</dbReference>
<proteinExistence type="inferred from homology"/>
<gene>
    <name evidence="10" type="ORF">NAES01612_LOCUS17921</name>
    <name evidence="11" type="ORF">NAES01612_LOCUS17922</name>
</gene>
<comment type="similarity">
    <text evidence="2">Belongs to the small GTPase superfamily. Rho family.</text>
</comment>
<protein>
    <submittedName>
        <fullName evidence="10">Uncharacterized protein</fullName>
    </submittedName>
</protein>
<keyword evidence="3" id="KW-1003">Cell membrane</keyword>
<sequence>MASMSEVKCVVVGDGAVGKTSMLISYVEGKFPTEYVPTVFENYEKEVTLEGKHINFTLWDTAGQEGYQKIRTLSYKSADIFLVCFSFDNPGSLENVKARWAKELKQHRCQAPIILVGTKADLKDADFDSSAAEKIGEEIGGCGYIECSAKTTQGVDEVFQTALKTGFSAKSAGGKEKVKGKGFFSRLSGKK</sequence>
<dbReference type="PROSITE" id="PS51419">
    <property type="entry name" value="RAB"/>
    <property type="match status" value="1"/>
</dbReference>
<dbReference type="GO" id="GO:0003924">
    <property type="term" value="F:GTPase activity"/>
    <property type="evidence" value="ECO:0007669"/>
    <property type="project" value="InterPro"/>
</dbReference>
<evidence type="ECO:0000256" key="6">
    <source>
        <dbReference type="ARBA" id="ARBA00023134"/>
    </source>
</evidence>
<dbReference type="PRINTS" id="PR00449">
    <property type="entry name" value="RASTRNSFRMNG"/>
</dbReference>
<evidence type="ECO:0000256" key="8">
    <source>
        <dbReference type="ARBA" id="ARBA00023288"/>
    </source>
</evidence>
<dbReference type="Gene3D" id="3.40.50.300">
    <property type="entry name" value="P-loop containing nucleotide triphosphate hydrolases"/>
    <property type="match status" value="1"/>
</dbReference>
<evidence type="ECO:0000313" key="11">
    <source>
        <dbReference type="EMBL" id="CAE2320764.1"/>
    </source>
</evidence>
<reference evidence="10" key="1">
    <citation type="submission" date="2021-01" db="EMBL/GenBank/DDBJ databases">
        <authorList>
            <person name="Corre E."/>
            <person name="Pelletier E."/>
            <person name="Niang G."/>
            <person name="Scheremetjew M."/>
            <person name="Finn R."/>
            <person name="Kale V."/>
            <person name="Holt S."/>
            <person name="Cochrane G."/>
            <person name="Meng A."/>
            <person name="Brown T."/>
            <person name="Cohen L."/>
        </authorList>
    </citation>
    <scope>NUCLEOTIDE SEQUENCE</scope>
    <source>
        <strain evidence="10">SoJaBio B1-5/56/2</strain>
    </source>
</reference>
<dbReference type="GO" id="GO:0008104">
    <property type="term" value="P:intracellular protein localization"/>
    <property type="evidence" value="ECO:0007669"/>
    <property type="project" value="UniProtKB-ARBA"/>
</dbReference>
<keyword evidence="7" id="KW-0472">Membrane</keyword>
<dbReference type="PROSITE" id="PS51420">
    <property type="entry name" value="RHO"/>
    <property type="match status" value="1"/>
</dbReference>
<dbReference type="InterPro" id="IPR001806">
    <property type="entry name" value="Small_GTPase"/>
</dbReference>
<dbReference type="SMART" id="SM00175">
    <property type="entry name" value="RAB"/>
    <property type="match status" value="1"/>
</dbReference>
<dbReference type="GO" id="GO:0007264">
    <property type="term" value="P:small GTPase-mediated signal transduction"/>
    <property type="evidence" value="ECO:0007669"/>
    <property type="project" value="InterPro"/>
</dbReference>
<comment type="subcellular location">
    <subcellularLocation>
        <location evidence="1">Cell membrane</location>
        <topology evidence="1">Lipid-anchor</topology>
        <orientation evidence="1">Cytoplasmic side</orientation>
    </subcellularLocation>
</comment>
<dbReference type="PROSITE" id="PS51421">
    <property type="entry name" value="RAS"/>
    <property type="match status" value="1"/>
</dbReference>
<evidence type="ECO:0000256" key="1">
    <source>
        <dbReference type="ARBA" id="ARBA00004342"/>
    </source>
</evidence>